<dbReference type="PANTHER" id="PTHR43580:SF2">
    <property type="entry name" value="CYTOKINE-LIKE NUCLEAR FACTOR N-PAC"/>
    <property type="match status" value="1"/>
</dbReference>
<dbReference type="Pfam" id="PF21761">
    <property type="entry name" value="RedAm-like_C"/>
    <property type="match status" value="1"/>
</dbReference>
<proteinExistence type="predicted"/>
<dbReference type="GO" id="GO:0031491">
    <property type="term" value="F:nucleosome binding"/>
    <property type="evidence" value="ECO:0007669"/>
    <property type="project" value="TreeGrafter"/>
</dbReference>
<dbReference type="InterPro" id="IPR048666">
    <property type="entry name" value="RedAm-like_C"/>
</dbReference>
<dbReference type="GO" id="GO:0000785">
    <property type="term" value="C:chromatin"/>
    <property type="evidence" value="ECO:0007669"/>
    <property type="project" value="TreeGrafter"/>
</dbReference>
<dbReference type="InterPro" id="IPR013328">
    <property type="entry name" value="6PGD_dom2"/>
</dbReference>
<evidence type="ECO:0000313" key="3">
    <source>
        <dbReference type="EMBL" id="ATE52957.1"/>
    </source>
</evidence>
<dbReference type="InterPro" id="IPR051265">
    <property type="entry name" value="HIBADH-related_NP60_sf"/>
</dbReference>
<dbReference type="InterPro" id="IPR036291">
    <property type="entry name" value="NAD(P)-bd_dom_sf"/>
</dbReference>
<dbReference type="GO" id="GO:0140673">
    <property type="term" value="P:transcription elongation-coupled chromatin remodeling"/>
    <property type="evidence" value="ECO:0007669"/>
    <property type="project" value="TreeGrafter"/>
</dbReference>
<dbReference type="GO" id="GO:0003677">
    <property type="term" value="F:DNA binding"/>
    <property type="evidence" value="ECO:0007669"/>
    <property type="project" value="TreeGrafter"/>
</dbReference>
<gene>
    <name evidence="3" type="ORF">CNX65_06425</name>
</gene>
<dbReference type="SUPFAM" id="SSF51735">
    <property type="entry name" value="NAD(P)-binding Rossmann-fold domains"/>
    <property type="match status" value="1"/>
</dbReference>
<dbReference type="GO" id="GO:0016491">
    <property type="term" value="F:oxidoreductase activity"/>
    <property type="evidence" value="ECO:0007669"/>
    <property type="project" value="UniProtKB-KW"/>
</dbReference>
<dbReference type="PIRSF" id="PIRSF000103">
    <property type="entry name" value="HIBADH"/>
    <property type="match status" value="1"/>
</dbReference>
<dbReference type="Gene3D" id="1.10.1040.10">
    <property type="entry name" value="N-(1-d-carboxylethyl)-l-norvaline Dehydrogenase, domain 2"/>
    <property type="match status" value="1"/>
</dbReference>
<organism evidence="3 4">
    <name type="scientific">Actinosynnema pretiosum</name>
    <dbReference type="NCBI Taxonomy" id="42197"/>
    <lineage>
        <taxon>Bacteria</taxon>
        <taxon>Bacillati</taxon>
        <taxon>Actinomycetota</taxon>
        <taxon>Actinomycetes</taxon>
        <taxon>Pseudonocardiales</taxon>
        <taxon>Pseudonocardiaceae</taxon>
        <taxon>Actinosynnema</taxon>
    </lineage>
</organism>
<dbReference type="GO" id="GO:0050661">
    <property type="term" value="F:NADP binding"/>
    <property type="evidence" value="ECO:0007669"/>
    <property type="project" value="InterPro"/>
</dbReference>
<dbReference type="Gene3D" id="3.40.50.720">
    <property type="entry name" value="NAD(P)-binding Rossmann-like Domain"/>
    <property type="match status" value="1"/>
</dbReference>
<evidence type="ECO:0000313" key="4">
    <source>
        <dbReference type="Proteomes" id="UP000218505"/>
    </source>
</evidence>
<dbReference type="InterPro" id="IPR015815">
    <property type="entry name" value="HIBADH-related"/>
</dbReference>
<dbReference type="Proteomes" id="UP000218505">
    <property type="component" value="Chromosome"/>
</dbReference>
<reference evidence="3" key="1">
    <citation type="submission" date="2017-09" db="EMBL/GenBank/DDBJ databases">
        <title>Complete Genome Sequence of ansamitocin-producing Bacterium Actinosynnema pretiosum X47.</title>
        <authorList>
            <person name="Cao G."/>
            <person name="Zong G."/>
            <person name="Zhong C."/>
            <person name="Fu J."/>
        </authorList>
    </citation>
    <scope>NUCLEOTIDE SEQUENCE [LARGE SCALE GENOMIC DNA]</scope>
    <source>
        <strain evidence="3">X47</strain>
    </source>
</reference>
<keyword evidence="1" id="KW-0560">Oxidoreductase</keyword>
<accession>A0A290Z1S0</accession>
<sequence length="260" mass="26955">MGWALATALASGERDVVVWTRSGRTGPGGTRTAATSAEAVERSEVVVVCVTGYDAVVGLLPARLDGKVVVNLSTGGPEQAREVGRLVRGRGGRYADGAIMATPPGVGHAIVLLSGDEVPGGLAELGATTHLGPDDGLAALHDTALLTLMYGQLTGFLEALALLREGGVPARDALRVAEPWLDVVRAMLPDLAERVDSGDHRSGEARLDMQLAAATHLVEAYHERGLASGVLERTAELLGRAAADGRDADDLAALVDFTRK</sequence>
<name>A0A290Z1S0_9PSEU</name>
<protein>
    <submittedName>
        <fullName evidence="3">6-phosphogluconate dehydrogenase</fullName>
    </submittedName>
</protein>
<keyword evidence="4" id="KW-1185">Reference proteome</keyword>
<dbReference type="PANTHER" id="PTHR43580">
    <property type="entry name" value="OXIDOREDUCTASE GLYR1-RELATED"/>
    <property type="match status" value="1"/>
</dbReference>
<dbReference type="KEGG" id="apre:CNX65_06425"/>
<dbReference type="EMBL" id="CP023445">
    <property type="protein sequence ID" value="ATE52957.1"/>
    <property type="molecule type" value="Genomic_DNA"/>
</dbReference>
<feature type="domain" description="NADPH-dependent reductive aminase-like C-terminal" evidence="2">
    <location>
        <begin position="134"/>
        <end position="259"/>
    </location>
</feature>
<evidence type="ECO:0000256" key="1">
    <source>
        <dbReference type="ARBA" id="ARBA00023002"/>
    </source>
</evidence>
<dbReference type="AlphaFoldDB" id="A0A290Z1S0"/>
<evidence type="ECO:0000259" key="2">
    <source>
        <dbReference type="Pfam" id="PF21761"/>
    </source>
</evidence>